<dbReference type="GO" id="GO:0005730">
    <property type="term" value="C:nucleolus"/>
    <property type="evidence" value="ECO:0007669"/>
    <property type="project" value="TreeGrafter"/>
</dbReference>
<dbReference type="GO" id="GO:0016779">
    <property type="term" value="F:nucleotidyltransferase activity"/>
    <property type="evidence" value="ECO:0007669"/>
    <property type="project" value="UniProtKB-KW"/>
</dbReference>
<dbReference type="EC" id="2.4.2.-" evidence="15"/>
<keyword evidence="7" id="KW-0677">Repeat</keyword>
<dbReference type="GO" id="GO:0070212">
    <property type="term" value="P:protein poly-ADP-ribosylation"/>
    <property type="evidence" value="ECO:0007669"/>
    <property type="project" value="TreeGrafter"/>
</dbReference>
<feature type="domain" description="PARP catalytic" evidence="18">
    <location>
        <begin position="436"/>
        <end position="662"/>
    </location>
</feature>
<dbReference type="InterPro" id="IPR012317">
    <property type="entry name" value="Poly(ADP-ribose)pol_cat_dom"/>
</dbReference>
<evidence type="ECO:0000256" key="10">
    <source>
        <dbReference type="ARBA" id="ARBA00023125"/>
    </source>
</evidence>
<dbReference type="Gene3D" id="1.10.720.30">
    <property type="entry name" value="SAP domain"/>
    <property type="match status" value="2"/>
</dbReference>
<feature type="domain" description="PARP alpha-helical" evidence="19">
    <location>
        <begin position="310"/>
        <end position="428"/>
    </location>
</feature>
<keyword evidence="6" id="KW-0548">Nucleotidyltransferase</keyword>
<reference evidence="21" key="1">
    <citation type="submission" date="2014-09" db="EMBL/GenBank/DDBJ databases">
        <authorList>
            <person name="Magalhaes I.L.F."/>
            <person name="Oliveira U."/>
            <person name="Santos F.R."/>
            <person name="Vidigal T.H.D.A."/>
            <person name="Brescovit A.D."/>
            <person name="Santos A.J."/>
        </authorList>
    </citation>
    <scope>NUCLEOTIDE SEQUENCE</scope>
    <source>
        <tissue evidence="21">Shoot tissue taken approximately 20 cm above the soil surface</tissue>
    </source>
</reference>
<dbReference type="Pfam" id="PF02877">
    <property type="entry name" value="PARP_reg"/>
    <property type="match status" value="1"/>
</dbReference>
<evidence type="ECO:0000256" key="6">
    <source>
        <dbReference type="ARBA" id="ARBA00022695"/>
    </source>
</evidence>
<dbReference type="GO" id="GO:0140806">
    <property type="term" value="F:NAD+-protein-aspartate ADP-ribosyltransferase activity"/>
    <property type="evidence" value="ECO:0007669"/>
    <property type="project" value="RHEA"/>
</dbReference>
<dbReference type="PROSITE" id="PS51059">
    <property type="entry name" value="PARP_CATALYTIC"/>
    <property type="match status" value="1"/>
</dbReference>
<evidence type="ECO:0000259" key="19">
    <source>
        <dbReference type="PROSITE" id="PS51060"/>
    </source>
</evidence>
<evidence type="ECO:0000313" key="21">
    <source>
        <dbReference type="EMBL" id="JAD90155.1"/>
    </source>
</evidence>
<dbReference type="PANTHER" id="PTHR10459:SF60">
    <property type="entry name" value="POLY [ADP-RIBOSE] POLYMERASE 2"/>
    <property type="match status" value="1"/>
</dbReference>
<dbReference type="SUPFAM" id="SSF68906">
    <property type="entry name" value="SAP domain"/>
    <property type="match status" value="2"/>
</dbReference>
<evidence type="ECO:0000256" key="5">
    <source>
        <dbReference type="ARBA" id="ARBA00022679"/>
    </source>
</evidence>
<dbReference type="FunFam" id="2.20.140.10:FF:000001">
    <property type="entry name" value="Poly [ADP-ribose] polymerase"/>
    <property type="match status" value="1"/>
</dbReference>
<dbReference type="InterPro" id="IPR050800">
    <property type="entry name" value="ARTD/PARP"/>
</dbReference>
<dbReference type="PANTHER" id="PTHR10459">
    <property type="entry name" value="DNA LIGASE"/>
    <property type="match status" value="1"/>
</dbReference>
<reference evidence="21" key="2">
    <citation type="journal article" date="2015" name="Data Brief">
        <title>Shoot transcriptome of the giant reed, Arundo donax.</title>
        <authorList>
            <person name="Barrero R.A."/>
            <person name="Guerrero F.D."/>
            <person name="Moolhuijzen P."/>
            <person name="Goolsby J.A."/>
            <person name="Tidwell J."/>
            <person name="Bellgard S.E."/>
            <person name="Bellgard M.I."/>
        </authorList>
    </citation>
    <scope>NUCLEOTIDE SEQUENCE</scope>
    <source>
        <tissue evidence="21">Shoot tissue taken approximately 20 cm above the soil surface</tissue>
    </source>
</reference>
<evidence type="ECO:0000259" key="17">
    <source>
        <dbReference type="PROSITE" id="PS50800"/>
    </source>
</evidence>
<evidence type="ECO:0000256" key="11">
    <source>
        <dbReference type="ARBA" id="ARBA00023242"/>
    </source>
</evidence>
<dbReference type="GO" id="GO:0003677">
    <property type="term" value="F:DNA binding"/>
    <property type="evidence" value="ECO:0007669"/>
    <property type="project" value="UniProtKB-KW"/>
</dbReference>
<dbReference type="Pfam" id="PF02037">
    <property type="entry name" value="SAP"/>
    <property type="match status" value="2"/>
</dbReference>
<dbReference type="SUPFAM" id="SSF47587">
    <property type="entry name" value="Domain of poly(ADP-ribose) polymerase"/>
    <property type="match status" value="1"/>
</dbReference>
<dbReference type="Gene3D" id="1.20.142.10">
    <property type="entry name" value="Poly(ADP-ribose) polymerase, regulatory domain"/>
    <property type="match status" value="1"/>
</dbReference>
<keyword evidence="10" id="KW-0238">DNA-binding</keyword>
<dbReference type="GO" id="GO:0006302">
    <property type="term" value="P:double-strand break repair"/>
    <property type="evidence" value="ECO:0007669"/>
    <property type="project" value="TreeGrafter"/>
</dbReference>
<feature type="region of interest" description="Disordered" evidence="16">
    <location>
        <begin position="55"/>
        <end position="85"/>
    </location>
</feature>
<evidence type="ECO:0000256" key="16">
    <source>
        <dbReference type="SAM" id="MobiDB-lite"/>
    </source>
</evidence>
<comment type="subcellular location">
    <subcellularLocation>
        <location evidence="3">Nucleus</location>
    </subcellularLocation>
</comment>
<dbReference type="PROSITE" id="PS50800">
    <property type="entry name" value="SAP"/>
    <property type="match status" value="2"/>
</dbReference>
<dbReference type="SMART" id="SM00513">
    <property type="entry name" value="SAP"/>
    <property type="match status" value="2"/>
</dbReference>
<dbReference type="Pfam" id="PF00644">
    <property type="entry name" value="PARP"/>
    <property type="match status" value="1"/>
</dbReference>
<dbReference type="FunFam" id="1.10.720.30:FF:000023">
    <property type="entry name" value="Poly [ADP-ribose] polymerase"/>
    <property type="match status" value="1"/>
</dbReference>
<dbReference type="InterPro" id="IPR036930">
    <property type="entry name" value="WGR_dom_sf"/>
</dbReference>
<keyword evidence="5 15" id="KW-0808">Transferase</keyword>
<dbReference type="FunFam" id="3.90.228.10:FF:000002">
    <property type="entry name" value="Poly [ADP-ribose] polymerase"/>
    <property type="match status" value="1"/>
</dbReference>
<dbReference type="InterPro" id="IPR008893">
    <property type="entry name" value="WGR_domain"/>
</dbReference>
<dbReference type="SUPFAM" id="SSF142921">
    <property type="entry name" value="WGR domain-like"/>
    <property type="match status" value="1"/>
</dbReference>
<dbReference type="EMBL" id="GBRH01207740">
    <property type="protein sequence ID" value="JAD90155.1"/>
    <property type="molecule type" value="Transcribed_RNA"/>
</dbReference>
<organism evidence="21">
    <name type="scientific">Arundo donax</name>
    <name type="common">Giant reed</name>
    <name type="synonym">Donax arundinaceus</name>
    <dbReference type="NCBI Taxonomy" id="35708"/>
    <lineage>
        <taxon>Eukaryota</taxon>
        <taxon>Viridiplantae</taxon>
        <taxon>Streptophyta</taxon>
        <taxon>Embryophyta</taxon>
        <taxon>Tracheophyta</taxon>
        <taxon>Spermatophyta</taxon>
        <taxon>Magnoliopsida</taxon>
        <taxon>Liliopsida</taxon>
        <taxon>Poales</taxon>
        <taxon>Poaceae</taxon>
        <taxon>PACMAD clade</taxon>
        <taxon>Arundinoideae</taxon>
        <taxon>Arundineae</taxon>
        <taxon>Arundo</taxon>
    </lineage>
</organism>
<dbReference type="Pfam" id="PF05406">
    <property type="entry name" value="WGR"/>
    <property type="match status" value="1"/>
</dbReference>
<name>A0A0A9DWY2_ARUDO</name>
<keyword evidence="4 15" id="KW-0328">Glycosyltransferase</keyword>
<dbReference type="InterPro" id="IPR036361">
    <property type="entry name" value="SAP_dom_sf"/>
</dbReference>
<dbReference type="SUPFAM" id="SSF56399">
    <property type="entry name" value="ADP-ribosylation"/>
    <property type="match status" value="1"/>
</dbReference>
<evidence type="ECO:0000256" key="9">
    <source>
        <dbReference type="ARBA" id="ARBA00023027"/>
    </source>
</evidence>
<dbReference type="GO" id="GO:0140807">
    <property type="term" value="F:NAD+-protein-glutamate ADP-ribosyltransferase activity"/>
    <property type="evidence" value="ECO:0007669"/>
    <property type="project" value="RHEA"/>
</dbReference>
<dbReference type="CDD" id="cd01437">
    <property type="entry name" value="parp_like"/>
    <property type="match status" value="1"/>
</dbReference>
<dbReference type="PROSITE" id="PS51060">
    <property type="entry name" value="PARP_ALPHA_HD"/>
    <property type="match status" value="1"/>
</dbReference>
<dbReference type="PROSITE" id="PS51977">
    <property type="entry name" value="WGR"/>
    <property type="match status" value="1"/>
</dbReference>
<dbReference type="FunFam" id="1.20.142.10:FF:000005">
    <property type="entry name" value="Poly [ADP-ribose] polymerase"/>
    <property type="match status" value="1"/>
</dbReference>
<dbReference type="InterPro" id="IPR004102">
    <property type="entry name" value="Poly(ADP-ribose)pol_reg_dom"/>
</dbReference>
<keyword evidence="11" id="KW-0539">Nucleus</keyword>
<comment type="catalytic activity">
    <reaction evidence="14">
        <text>NAD(+) + (ADP-D-ribosyl)n-acceptor = nicotinamide + (ADP-D-ribosyl)n+1-acceptor + H(+).</text>
        <dbReference type="EC" id="2.4.2.30"/>
    </reaction>
</comment>
<evidence type="ECO:0000259" key="18">
    <source>
        <dbReference type="PROSITE" id="PS51059"/>
    </source>
</evidence>
<feature type="domain" description="SAP" evidence="17">
    <location>
        <begin position="94"/>
        <end position="128"/>
    </location>
</feature>
<evidence type="ECO:0000256" key="3">
    <source>
        <dbReference type="ARBA" id="ARBA00004123"/>
    </source>
</evidence>
<feature type="domain" description="WGR" evidence="20">
    <location>
        <begin position="184"/>
        <end position="281"/>
    </location>
</feature>
<protein>
    <recommendedName>
        <fullName evidence="15">Poly [ADP-ribose] polymerase</fullName>
        <shortName evidence="15">PARP</shortName>
        <ecNumber evidence="15">2.4.2.-</ecNumber>
    </recommendedName>
</protein>
<dbReference type="Gene3D" id="3.90.228.10">
    <property type="match status" value="1"/>
</dbReference>
<evidence type="ECO:0000256" key="13">
    <source>
        <dbReference type="ARBA" id="ARBA00024945"/>
    </source>
</evidence>
<evidence type="ECO:0000256" key="7">
    <source>
        <dbReference type="ARBA" id="ARBA00022737"/>
    </source>
</evidence>
<comment type="function">
    <text evidence="13">Involved in the base excision repair (BER) pathway, by catalyzing the poly(ADP-ribosyl)ation of a limited number of acceptor proteins involved in chromatin architecture and in DNA metabolism. This modification follows DNA damages and appears as an obligatory step in a detection/signaling pathway leading to the reparation of DNA strand breaks.</text>
</comment>
<dbReference type="Gene3D" id="2.20.140.10">
    <property type="entry name" value="WGR domain"/>
    <property type="match status" value="1"/>
</dbReference>
<accession>A0A0A9DWY2</accession>
<feature type="domain" description="SAP" evidence="17">
    <location>
        <begin position="2"/>
        <end position="36"/>
    </location>
</feature>
<evidence type="ECO:0000256" key="1">
    <source>
        <dbReference type="ARBA" id="ARBA00000438"/>
    </source>
</evidence>
<evidence type="ECO:0000256" key="8">
    <source>
        <dbReference type="ARBA" id="ARBA00022765"/>
    </source>
</evidence>
<dbReference type="AlphaFoldDB" id="A0A0A9DWY2"/>
<dbReference type="InterPro" id="IPR003034">
    <property type="entry name" value="SAP_dom"/>
</dbReference>
<proteinExistence type="inferred from homology"/>
<evidence type="ECO:0000256" key="2">
    <source>
        <dbReference type="ARBA" id="ARBA00000459"/>
    </source>
</evidence>
<evidence type="ECO:0000256" key="15">
    <source>
        <dbReference type="RuleBase" id="RU362114"/>
    </source>
</evidence>
<comment type="catalytic activity">
    <reaction evidence="1">
        <text>L-aspartyl-[protein] + NAD(+) = 4-O-(ADP-D-ribosyl)-L-aspartyl-[protein] + nicotinamide</text>
        <dbReference type="Rhea" id="RHEA:54424"/>
        <dbReference type="Rhea" id="RHEA-COMP:9867"/>
        <dbReference type="Rhea" id="RHEA-COMP:13832"/>
        <dbReference type="ChEBI" id="CHEBI:17154"/>
        <dbReference type="ChEBI" id="CHEBI:29961"/>
        <dbReference type="ChEBI" id="CHEBI:57540"/>
        <dbReference type="ChEBI" id="CHEBI:138102"/>
    </reaction>
</comment>
<comment type="similarity">
    <text evidence="12">Belongs to the ARTD/PARP family.</text>
</comment>
<keyword evidence="8" id="KW-0013">ADP-ribosylation</keyword>
<sequence>MSARLRVEELRAQLQRRGLDASGNKPVLVRRLDAAIRKEEKGGVAAAAKAADGDGADGVVIDGEANGENRMKRKRAGDGEEEGNGDASLEAAKLEGMGYRELQGLAKTRGLAANGTKKELLERLLSAPANAMAVADDGVQDKKEAAKGGDWEVEEEVKKEKMVTATKKGAAVLDQYIPDHIKMTYHVLQVGDEIYDATLNQTNVGNNNNKFYIIQVLESDAGGSFLVYNRWGRVGARGQDKLHGPFPTHDQAIYEFEGKFQDKTSNLWSDRKKFKCYAKKYTWLEMDYCETDKETNKTKKESSITDQIKETKLETRIAQFISLICNIGMMKQQMVEIGYNAEKLPLGKLSKSTILKGYDVLKRISNVISKANRGQLEQLTGEFYTVIPHDFGFRKMREFIINTPQKLKAKLEMVEALGEIEIATKLLEGDSSDQDDPLYARYKQLRCDFAPLEVDSEEYSMIKTYLMNTHGKTHSGYTVDIVQIFKVSRQDETERFQKFANTGNRMLLWHGSRLSNWTGILSQGLRIAPPEAPVTGYMFGKGVYFADMFSKSANYCYASEASRSGVLLLCEVALGNMNELLNADYDANNLPKGKLSTKGVGQTAPDLAESKITDDGVVVPLGKPKDEPSKRGSLLYNEYIVYNIDQIRMRYVLHVSFSFKRR</sequence>
<evidence type="ECO:0000256" key="4">
    <source>
        <dbReference type="ARBA" id="ARBA00022676"/>
    </source>
</evidence>
<dbReference type="GO" id="GO:0003950">
    <property type="term" value="F:NAD+ poly-ADP-ribosyltransferase activity"/>
    <property type="evidence" value="ECO:0007669"/>
    <property type="project" value="UniProtKB-UniRule"/>
</dbReference>
<dbReference type="InterPro" id="IPR036616">
    <property type="entry name" value="Poly(ADP-ribose)pol_reg_dom_sf"/>
</dbReference>
<evidence type="ECO:0000256" key="14">
    <source>
        <dbReference type="ARBA" id="ARBA00033987"/>
    </source>
</evidence>
<keyword evidence="9 15" id="KW-0520">NAD</keyword>
<evidence type="ECO:0000256" key="12">
    <source>
        <dbReference type="ARBA" id="ARBA00024347"/>
    </source>
</evidence>
<evidence type="ECO:0000259" key="20">
    <source>
        <dbReference type="PROSITE" id="PS51977"/>
    </source>
</evidence>
<dbReference type="SMART" id="SM00773">
    <property type="entry name" value="WGR"/>
    <property type="match status" value="1"/>
</dbReference>
<comment type="catalytic activity">
    <reaction evidence="2">
        <text>L-glutamyl-[protein] + NAD(+) = 5-O-(ADP-D-ribosyl)-L-glutamyl-[protein] + nicotinamide</text>
        <dbReference type="Rhea" id="RHEA:58224"/>
        <dbReference type="Rhea" id="RHEA-COMP:10208"/>
        <dbReference type="Rhea" id="RHEA-COMP:15089"/>
        <dbReference type="ChEBI" id="CHEBI:17154"/>
        <dbReference type="ChEBI" id="CHEBI:29973"/>
        <dbReference type="ChEBI" id="CHEBI:57540"/>
        <dbReference type="ChEBI" id="CHEBI:142540"/>
    </reaction>
</comment>